<accession>A0A0P1B2G9</accession>
<evidence type="ECO:0000313" key="3">
    <source>
        <dbReference type="Proteomes" id="UP000054928"/>
    </source>
</evidence>
<name>A0A0P1B2G9_PLAHL</name>
<keyword evidence="3" id="KW-1185">Reference proteome</keyword>
<dbReference type="EMBL" id="CCYD01002939">
    <property type="protein sequence ID" value="CEG48642.1"/>
    <property type="molecule type" value="Genomic_DNA"/>
</dbReference>
<sequence length="215" mass="24009">MGSTARKLSSLHNLHLSHKEADVRVERQFRFEFAKPKARRRLPAGVAPQTPTSFLSRDIPAISPDIGFDPGDDIVQQVVPRDSGRHLSHRDESVAGGDDRVHRRPVTRDALRAREDKVLRNRSSAERHGEVAYRFSDALDDLKNVMRRLPRFEDYRSLSEQLLAVEQANESLQAMVECLAPLETKVVALRAQNQLLVQLLGIRGPVGSAPDPGTA</sequence>
<proteinExistence type="predicted"/>
<feature type="compositionally biased region" description="Basic and acidic residues" evidence="1">
    <location>
        <begin position="82"/>
        <end position="100"/>
    </location>
</feature>
<feature type="region of interest" description="Disordered" evidence="1">
    <location>
        <begin position="81"/>
        <end position="100"/>
    </location>
</feature>
<dbReference type="Proteomes" id="UP000054928">
    <property type="component" value="Unassembled WGS sequence"/>
</dbReference>
<reference evidence="3" key="1">
    <citation type="submission" date="2014-09" db="EMBL/GenBank/DDBJ databases">
        <authorList>
            <person name="Sharma Rahul"/>
            <person name="Thines Marco"/>
        </authorList>
    </citation>
    <scope>NUCLEOTIDE SEQUENCE [LARGE SCALE GENOMIC DNA]</scope>
</reference>
<dbReference type="AlphaFoldDB" id="A0A0P1B2G9"/>
<organism evidence="2 3">
    <name type="scientific">Plasmopara halstedii</name>
    <name type="common">Downy mildew of sunflower</name>
    <dbReference type="NCBI Taxonomy" id="4781"/>
    <lineage>
        <taxon>Eukaryota</taxon>
        <taxon>Sar</taxon>
        <taxon>Stramenopiles</taxon>
        <taxon>Oomycota</taxon>
        <taxon>Peronosporomycetes</taxon>
        <taxon>Peronosporales</taxon>
        <taxon>Peronosporaceae</taxon>
        <taxon>Plasmopara</taxon>
    </lineage>
</organism>
<protein>
    <submittedName>
        <fullName evidence="2">Uncharacterized protein</fullName>
    </submittedName>
</protein>
<evidence type="ECO:0000313" key="2">
    <source>
        <dbReference type="EMBL" id="CEG48642.1"/>
    </source>
</evidence>
<dbReference type="RefSeq" id="XP_024585011.1">
    <property type="nucleotide sequence ID" value="XM_024719742.1"/>
</dbReference>
<dbReference type="GeneID" id="36401509"/>
<evidence type="ECO:0000256" key="1">
    <source>
        <dbReference type="SAM" id="MobiDB-lite"/>
    </source>
</evidence>